<keyword evidence="1" id="KW-1133">Transmembrane helix</keyword>
<protein>
    <recommendedName>
        <fullName evidence="4">General secretion pathway GspH domain-containing protein</fullName>
    </recommendedName>
</protein>
<evidence type="ECO:0000313" key="3">
    <source>
        <dbReference type="Proteomes" id="UP000177053"/>
    </source>
</evidence>
<comment type="caution">
    <text evidence="2">The sequence shown here is derived from an EMBL/GenBank/DDBJ whole genome shotgun (WGS) entry which is preliminary data.</text>
</comment>
<organism evidence="2 3">
    <name type="scientific">Candidatus Woesebacteria bacterium RBG_16_34_12</name>
    <dbReference type="NCBI Taxonomy" id="1802480"/>
    <lineage>
        <taxon>Bacteria</taxon>
        <taxon>Candidatus Woeseibacteriota</taxon>
    </lineage>
</organism>
<keyword evidence="1" id="KW-0472">Membrane</keyword>
<keyword evidence="1" id="KW-0812">Transmembrane</keyword>
<proteinExistence type="predicted"/>
<dbReference type="SUPFAM" id="SSF54523">
    <property type="entry name" value="Pili subunits"/>
    <property type="match status" value="1"/>
</dbReference>
<feature type="transmembrane region" description="Helical" evidence="1">
    <location>
        <begin position="21"/>
        <end position="43"/>
    </location>
</feature>
<evidence type="ECO:0008006" key="4">
    <source>
        <dbReference type="Google" id="ProtNLM"/>
    </source>
</evidence>
<reference evidence="2 3" key="1">
    <citation type="journal article" date="2016" name="Nat. Commun.">
        <title>Thousands of microbial genomes shed light on interconnected biogeochemical processes in an aquifer system.</title>
        <authorList>
            <person name="Anantharaman K."/>
            <person name="Brown C.T."/>
            <person name="Hug L.A."/>
            <person name="Sharon I."/>
            <person name="Castelle C.J."/>
            <person name="Probst A.J."/>
            <person name="Thomas B.C."/>
            <person name="Singh A."/>
            <person name="Wilkins M.J."/>
            <person name="Karaoz U."/>
            <person name="Brodie E.L."/>
            <person name="Williams K.H."/>
            <person name="Hubbard S.S."/>
            <person name="Banfield J.F."/>
        </authorList>
    </citation>
    <scope>NUCLEOTIDE SEQUENCE [LARGE SCALE GENOMIC DNA]</scope>
</reference>
<dbReference type="AlphaFoldDB" id="A0A1F7XAP4"/>
<evidence type="ECO:0000313" key="2">
    <source>
        <dbReference type="EMBL" id="OGM11458.1"/>
    </source>
</evidence>
<evidence type="ECO:0000256" key="1">
    <source>
        <dbReference type="SAM" id="Phobius"/>
    </source>
</evidence>
<dbReference type="Proteomes" id="UP000177053">
    <property type="component" value="Unassembled WGS sequence"/>
</dbReference>
<dbReference type="EMBL" id="MGFS01000016">
    <property type="protein sequence ID" value="OGM11458.1"/>
    <property type="molecule type" value="Genomic_DNA"/>
</dbReference>
<dbReference type="InterPro" id="IPR045584">
    <property type="entry name" value="Pilin-like"/>
</dbReference>
<gene>
    <name evidence="2" type="ORF">A2Z22_00205</name>
</gene>
<sequence length="183" mass="20104">MTNCQKKEKNYPQQKILQGFTFVELLVVLVTMVLLFSVGYANYRDFYVRELLNSAANSLKADLRLAQSYAGSGVKPSSGCTILDGYRIRVDTTAQAYYIEPVCDGSALTAIKTIGMGTSIYINAPSVNPILFKVVTKGTNIIQGSTVIILAYVENLQPAYKQFWQTYGAKSINVTIGKGGEIY</sequence>
<name>A0A1F7XAP4_9BACT</name>
<accession>A0A1F7XAP4</accession>